<keyword evidence="3 15" id="KW-1003">Cell membrane</keyword>
<evidence type="ECO:0000256" key="10">
    <source>
        <dbReference type="ARBA" id="ARBA00023136"/>
    </source>
</evidence>
<keyword evidence="14 15" id="KW-0807">Transducer</keyword>
<dbReference type="SUPFAM" id="SSF81321">
    <property type="entry name" value="Family A G protein-coupled receptor-like"/>
    <property type="match status" value="1"/>
</dbReference>
<feature type="transmembrane region" description="Helical" evidence="15">
    <location>
        <begin position="391"/>
        <end position="412"/>
    </location>
</feature>
<feature type="domain" description="G-protein coupled receptors family 1 profile" evidence="16">
    <location>
        <begin position="403"/>
        <end position="650"/>
    </location>
</feature>
<evidence type="ECO:0000256" key="14">
    <source>
        <dbReference type="ARBA" id="ARBA00023224"/>
    </source>
</evidence>
<comment type="subcellular location">
    <subcellularLocation>
        <location evidence="1">Basolateral cell membrane</location>
        <topology evidence="1">Multi-pass membrane protein</topology>
    </subcellularLocation>
    <subcellularLocation>
        <location evidence="15">Cell membrane</location>
        <topology evidence="15">Multi-pass membrane protein</topology>
    </subcellularLocation>
</comment>
<keyword evidence="9 15" id="KW-0297">G-protein coupled receptor</keyword>
<keyword evidence="11" id="KW-1015">Disulfide bond</keyword>
<comment type="function">
    <text evidence="15">Receptor for the thyroid-stimulating hormone (TSH) or thyrotropin. Also acts as a receptor for the heterodimeric glycoprotein hormone (GPHA2:GPHB5) or thyrostimulin. The activity of this receptor is mediated by G proteins which activate adenylate cyclase. Plays a central role in controlling thyroid cell metabolism.</text>
</comment>
<dbReference type="InterPro" id="IPR002274">
    <property type="entry name" value="TSH_rcpt"/>
</dbReference>
<keyword evidence="8 15" id="KW-1133">Transmembrane helix</keyword>
<evidence type="ECO:0000256" key="7">
    <source>
        <dbReference type="ARBA" id="ARBA00022737"/>
    </source>
</evidence>
<evidence type="ECO:0000256" key="12">
    <source>
        <dbReference type="ARBA" id="ARBA00023170"/>
    </source>
</evidence>
<dbReference type="PROSITE" id="PS00237">
    <property type="entry name" value="G_PROTEIN_RECEP_F1_1"/>
    <property type="match status" value="1"/>
</dbReference>
<feature type="transmembrane region" description="Helical" evidence="15">
    <location>
        <begin position="510"/>
        <end position="531"/>
    </location>
</feature>
<evidence type="ECO:0000256" key="11">
    <source>
        <dbReference type="ARBA" id="ARBA00023157"/>
    </source>
</evidence>
<evidence type="ECO:0000256" key="6">
    <source>
        <dbReference type="ARBA" id="ARBA00022729"/>
    </source>
</evidence>
<keyword evidence="18" id="KW-1185">Reference proteome</keyword>
<keyword evidence="6 15" id="KW-0732">Signal</keyword>
<dbReference type="Gene3D" id="3.80.10.10">
    <property type="entry name" value="Ribonuclease Inhibitor"/>
    <property type="match status" value="1"/>
</dbReference>
<dbReference type="Pfam" id="PF00001">
    <property type="entry name" value="7tm_1"/>
    <property type="match status" value="1"/>
</dbReference>
<feature type="transmembrane region" description="Helical" evidence="15">
    <location>
        <begin position="633"/>
        <end position="653"/>
    </location>
</feature>
<feature type="transmembrane region" description="Helical" evidence="15">
    <location>
        <begin position="469"/>
        <end position="489"/>
    </location>
</feature>
<dbReference type="PROSITE" id="PS50262">
    <property type="entry name" value="G_PROTEIN_RECEP_F1_2"/>
    <property type="match status" value="1"/>
</dbReference>
<dbReference type="Proteomes" id="UP001369086">
    <property type="component" value="Unassembled WGS sequence"/>
</dbReference>
<evidence type="ECO:0000256" key="8">
    <source>
        <dbReference type="ARBA" id="ARBA00022989"/>
    </source>
</evidence>
<evidence type="ECO:0000256" key="9">
    <source>
        <dbReference type="ARBA" id="ARBA00023040"/>
    </source>
</evidence>
<dbReference type="Gene3D" id="1.20.1070.10">
    <property type="entry name" value="Rhodopsin 7-helix transmembrane proteins"/>
    <property type="match status" value="1"/>
</dbReference>
<keyword evidence="12 15" id="KW-0675">Receptor</keyword>
<reference evidence="17 18" key="1">
    <citation type="submission" date="2021-05" db="EMBL/GenBank/DDBJ databases">
        <authorList>
            <person name="Zahm M."/>
            <person name="Klopp C."/>
            <person name="Cabau C."/>
            <person name="Kuhl H."/>
            <person name="Suciu R."/>
            <person name="Ciorpac M."/>
            <person name="Holostenco D."/>
            <person name="Gessner J."/>
            <person name="Wuertz S."/>
            <person name="Hohne C."/>
            <person name="Stock M."/>
            <person name="Gislard M."/>
            <person name="Lluch J."/>
            <person name="Milhes M."/>
            <person name="Lampietro C."/>
            <person name="Lopez Roques C."/>
            <person name="Donnadieu C."/>
            <person name="Du K."/>
            <person name="Schartl M."/>
            <person name="Guiguen Y."/>
        </authorList>
    </citation>
    <scope>NUCLEOTIDE SEQUENCE [LARGE SCALE GENOMIC DNA]</scope>
    <source>
        <strain evidence="17">Hh-F2</strain>
        <tissue evidence="17">Blood</tissue>
    </source>
</reference>
<keyword evidence="13" id="KW-0325">Glycoprotein</keyword>
<dbReference type="InterPro" id="IPR017452">
    <property type="entry name" value="GPCR_Rhodpsn_7TM"/>
</dbReference>
<name>A0ABR0Z3M2_HUSHU</name>
<keyword evidence="7" id="KW-0677">Repeat</keyword>
<dbReference type="PRINTS" id="PR00373">
    <property type="entry name" value="GLYCHORMONER"/>
</dbReference>
<evidence type="ECO:0000313" key="18">
    <source>
        <dbReference type="Proteomes" id="UP001369086"/>
    </source>
</evidence>
<dbReference type="PRINTS" id="PR00237">
    <property type="entry name" value="GPCRRHODOPSN"/>
</dbReference>
<proteinExistence type="inferred from homology"/>
<sequence length="738" mass="83506">MALITRLLITLFMISATGTVEDLESCPAICECSEWKTFKITCSDIDVIPKFPSNTRTLRFMETQLTTIHSEAFSNLPNISRVMLFRQTGCSVIHVDLLSFLNAVLFHFSGIFNTGLDAFPDLTKINSSDVNFLLEIADNPYITSVPGNAFHGLSNESLTLKLYNNGFTEVQGYAFNGTKLDAVYLHKNKYLTAIDQEVFAGVHSGPTLLDVSQTSVNSLPTKGLETVKELMAKNTWTLKKLPPIKTFLYLMRADLTYPSHCCAFKNWKKNKGFLELFMCNQTNINGLRQRRAVNAFNSEDDSDYGDAIYNENSKLQDFHSNSHYYVFFEELADEDVGFGQKLKNPQEDYIQEFDSHYDYTVCGGSEEMICTPKPDEFNPCEDIMGYNFLRIVVWFVNLLAILGNAFVLLILLSSHYKLTVPRFLMCNLAFADLCMGIYLLLIASVDLHTRSEYYNHAIDWQTGPGCNTAGFFTVFASELSVYTLMVITLERWYAITFAMRLDRKIRLRHASAIMLCGWIFCFLLAILPLVGVSSYIKVSICLPMDTETPLAQAYIISVLMINIIAFIIICACYIKIYVTVQNPQYKPGSKDTKIAKRMAILIFTDFTCMAPISFYAMSAIMNKPLITVSNSKILLVLFYPLNSCANPFLYAIFTKAFRRDVFILLSKFGFCEHQAQIYRGQTVSAKNNSACSGQRGSRGMGQALTIIKEYSKHEHHGEYHPALTPHHVSMEDCRQSEL</sequence>
<comment type="caution">
    <text evidence="17">The sequence shown here is derived from an EMBL/GenBank/DDBJ whole genome shotgun (WGS) entry which is preliminary data.</text>
</comment>
<evidence type="ECO:0000256" key="5">
    <source>
        <dbReference type="ARBA" id="ARBA00022692"/>
    </source>
</evidence>
<keyword evidence="4" id="KW-0433">Leucine-rich repeat</keyword>
<dbReference type="SUPFAM" id="SSF52058">
    <property type="entry name" value="L domain-like"/>
    <property type="match status" value="1"/>
</dbReference>
<evidence type="ECO:0000256" key="4">
    <source>
        <dbReference type="ARBA" id="ARBA00022614"/>
    </source>
</evidence>
<dbReference type="InterPro" id="IPR002131">
    <property type="entry name" value="Gphrmn_rcpt_fam"/>
</dbReference>
<accession>A0ABR0Z3M2</accession>
<dbReference type="InterPro" id="IPR000276">
    <property type="entry name" value="GPCR_Rhodpsn"/>
</dbReference>
<evidence type="ECO:0000256" key="1">
    <source>
        <dbReference type="ARBA" id="ARBA00004554"/>
    </source>
</evidence>
<evidence type="ECO:0000256" key="15">
    <source>
        <dbReference type="RuleBase" id="RU361222"/>
    </source>
</evidence>
<feature type="transmembrane region" description="Helical" evidence="15">
    <location>
        <begin position="424"/>
        <end position="445"/>
    </location>
</feature>
<evidence type="ECO:0000256" key="3">
    <source>
        <dbReference type="ARBA" id="ARBA00022475"/>
    </source>
</evidence>
<evidence type="ECO:0000256" key="2">
    <source>
        <dbReference type="ARBA" id="ARBA00017324"/>
    </source>
</evidence>
<dbReference type="PANTHER" id="PTHR24372">
    <property type="entry name" value="GLYCOPROTEIN HORMONE RECEPTOR"/>
    <property type="match status" value="1"/>
</dbReference>
<feature type="signal peptide" evidence="15">
    <location>
        <begin position="1"/>
        <end position="19"/>
    </location>
</feature>
<keyword evidence="10 15" id="KW-0472">Membrane</keyword>
<dbReference type="PANTHER" id="PTHR24372:SF0">
    <property type="entry name" value="THYROTROPIN RECEPTOR"/>
    <property type="match status" value="1"/>
</dbReference>
<protein>
    <recommendedName>
        <fullName evidence="2 15">Thyrotropin receptor</fullName>
    </recommendedName>
</protein>
<dbReference type="PRINTS" id="PR01145">
    <property type="entry name" value="TSHRECEPTOR"/>
</dbReference>
<evidence type="ECO:0000259" key="16">
    <source>
        <dbReference type="PROSITE" id="PS50262"/>
    </source>
</evidence>
<evidence type="ECO:0000256" key="13">
    <source>
        <dbReference type="ARBA" id="ARBA00023180"/>
    </source>
</evidence>
<feature type="chain" id="PRO_5044984847" description="Thyrotropin receptor" evidence="15">
    <location>
        <begin position="20"/>
        <end position="738"/>
    </location>
</feature>
<keyword evidence="5 15" id="KW-0812">Transmembrane</keyword>
<feature type="transmembrane region" description="Helical" evidence="15">
    <location>
        <begin position="599"/>
        <end position="621"/>
    </location>
</feature>
<feature type="transmembrane region" description="Helical" evidence="15">
    <location>
        <begin position="551"/>
        <end position="578"/>
    </location>
</feature>
<comment type="similarity">
    <text evidence="15">Belongs to the G-protein coupled receptor 1 family. FSH/LSH/TSH subfamily.</text>
</comment>
<dbReference type="EMBL" id="JAHFZB010000018">
    <property type="protein sequence ID" value="KAK6479035.1"/>
    <property type="molecule type" value="Genomic_DNA"/>
</dbReference>
<organism evidence="17 18">
    <name type="scientific">Huso huso</name>
    <name type="common">Beluga</name>
    <name type="synonym">Acipenser huso</name>
    <dbReference type="NCBI Taxonomy" id="61971"/>
    <lineage>
        <taxon>Eukaryota</taxon>
        <taxon>Metazoa</taxon>
        <taxon>Chordata</taxon>
        <taxon>Craniata</taxon>
        <taxon>Vertebrata</taxon>
        <taxon>Euteleostomi</taxon>
        <taxon>Actinopterygii</taxon>
        <taxon>Chondrostei</taxon>
        <taxon>Acipenseriformes</taxon>
        <taxon>Acipenseridae</taxon>
        <taxon>Huso</taxon>
    </lineage>
</organism>
<gene>
    <name evidence="15" type="primary">TSHR</name>
    <name evidence="17" type="ORF">HHUSO_G19678</name>
</gene>
<evidence type="ECO:0000313" key="17">
    <source>
        <dbReference type="EMBL" id="KAK6479035.1"/>
    </source>
</evidence>
<dbReference type="InterPro" id="IPR032675">
    <property type="entry name" value="LRR_dom_sf"/>
</dbReference>